<feature type="domain" description="Peptidase M61 catalytic" evidence="1">
    <location>
        <begin position="258"/>
        <end position="372"/>
    </location>
</feature>
<dbReference type="GO" id="GO:0006508">
    <property type="term" value="P:proteolysis"/>
    <property type="evidence" value="ECO:0007669"/>
    <property type="project" value="UniProtKB-KW"/>
</dbReference>
<evidence type="ECO:0000313" key="3">
    <source>
        <dbReference type="EMBL" id="KPQ08655.1"/>
    </source>
</evidence>
<dbReference type="eggNOG" id="COG3975">
    <property type="taxonomic scope" value="Bacteria"/>
</dbReference>
<evidence type="ECO:0000313" key="4">
    <source>
        <dbReference type="Proteomes" id="UP000050421"/>
    </source>
</evidence>
<name>A0A0P7X2N9_9BACT</name>
<dbReference type="InterPro" id="IPR007963">
    <property type="entry name" value="Peptidase_M61_catalytic"/>
</dbReference>
<reference evidence="3 4" key="1">
    <citation type="submission" date="2015-09" db="EMBL/GenBank/DDBJ databases">
        <title>Identification and resolution of microdiversity through metagenomic sequencing of parallel consortia.</title>
        <authorList>
            <person name="Nelson W.C."/>
            <person name="Romine M.F."/>
            <person name="Lindemann S.R."/>
        </authorList>
    </citation>
    <scope>NUCLEOTIDE SEQUENCE [LARGE SCALE GENOMIC DNA]</scope>
    <source>
        <strain evidence="3">HL-49</strain>
    </source>
</reference>
<dbReference type="Gene3D" id="2.60.40.3650">
    <property type="match status" value="1"/>
</dbReference>
<dbReference type="Pfam" id="PF17899">
    <property type="entry name" value="Peptidase_M61_N"/>
    <property type="match status" value="1"/>
</dbReference>
<comment type="caution">
    <text evidence="3">The sequence shown here is derived from an EMBL/GenBank/DDBJ whole genome shotgun (WGS) entry which is preliminary data.</text>
</comment>
<gene>
    <name evidence="3" type="ORF">HLUCCX10_17115</name>
</gene>
<keyword evidence="3" id="KW-0645">Protease</keyword>
<dbReference type="EMBL" id="LJXT01000161">
    <property type="protein sequence ID" value="KPQ08655.1"/>
    <property type="molecule type" value="Genomic_DNA"/>
</dbReference>
<evidence type="ECO:0000259" key="1">
    <source>
        <dbReference type="Pfam" id="PF05299"/>
    </source>
</evidence>
<sequence length="543" mass="63326">MIHYQLSVQYPTSQFLEVSISFQVSAPGKISLKLPIWRAGRYQEANYARFIRGFAVKDFSEEEVPFMKVSKAIWQFEASKGGEYSVKYQFFAGQMDAGSSWIDDEQVYLNLVNCCMEVSGVAPTECQVQTRFPYPVKVTTLDSINSNQFSASSFQQLADSTILATKQIMHSKFEVNSVKFHCWFKGDIYFNKYEFLESLQKVAEKLINDFGVFPEKEYHFIFQLLPYTHYHGVEHRRGTVITYGPAESLKNPKNYHELMGISSHELYHAWNVCRIRPKALLPYDFSVENYTDSGWILEGITSYMGDLYLLKSGFWSLSEFLDKLQRTVQRVSEDFGWRHQSILESSFDTWIDGYQKSIPDRRQNIYSNGALIALALDIHLLNDGLSLSEFMQIAWKRFGSKMRGYQEYSFWREVEKVSRKFDFMGFYSRYISGKESIIEHLKEILPILGIKLEEGFQNDYLRNNLGVLLEGESVKKIHPDSFAYQVLMLGDEIKNVSPKGELEVHRVNGNSYSYKIKESSTQFFPEYKFQIEQETPQREKWMQ</sequence>
<accession>A0A0P7X2N9</accession>
<dbReference type="Pfam" id="PF05299">
    <property type="entry name" value="Peptidase_M61"/>
    <property type="match status" value="1"/>
</dbReference>
<dbReference type="Gene3D" id="1.10.390.10">
    <property type="entry name" value="Neutral Protease Domain 2"/>
    <property type="match status" value="1"/>
</dbReference>
<protein>
    <submittedName>
        <fullName evidence="3">Putative protease with the C-terminal PDZ domain</fullName>
    </submittedName>
</protein>
<keyword evidence="3" id="KW-0378">Hydrolase</keyword>
<dbReference type="Proteomes" id="UP000050421">
    <property type="component" value="Unassembled WGS sequence"/>
</dbReference>
<dbReference type="InterPro" id="IPR027268">
    <property type="entry name" value="Peptidase_M4/M1_CTD_sf"/>
</dbReference>
<dbReference type="PIRSF" id="PIRSF016493">
    <property type="entry name" value="Glycyl_aminpptds"/>
    <property type="match status" value="1"/>
</dbReference>
<feature type="domain" description="Peptidase M61 N-terminal" evidence="2">
    <location>
        <begin position="3"/>
        <end position="164"/>
    </location>
</feature>
<dbReference type="STRING" id="1305737.GCA_000526355_01942"/>
<dbReference type="InterPro" id="IPR040756">
    <property type="entry name" value="Peptidase_M61_N"/>
</dbReference>
<dbReference type="AlphaFoldDB" id="A0A0P7X2N9"/>
<organism evidence="3 4">
    <name type="scientific">Algoriphagus marincola HL-49</name>
    <dbReference type="NCBI Taxonomy" id="1305737"/>
    <lineage>
        <taxon>Bacteria</taxon>
        <taxon>Pseudomonadati</taxon>
        <taxon>Bacteroidota</taxon>
        <taxon>Cytophagia</taxon>
        <taxon>Cytophagales</taxon>
        <taxon>Cyclobacteriaceae</taxon>
        <taxon>Algoriphagus</taxon>
    </lineage>
</organism>
<proteinExistence type="predicted"/>
<evidence type="ECO:0000259" key="2">
    <source>
        <dbReference type="Pfam" id="PF17899"/>
    </source>
</evidence>
<dbReference type="PATRIC" id="fig|1305737.6.peg.519"/>
<dbReference type="OrthoDB" id="9778516at2"/>
<dbReference type="GO" id="GO:0008233">
    <property type="term" value="F:peptidase activity"/>
    <property type="evidence" value="ECO:0007669"/>
    <property type="project" value="UniProtKB-KW"/>
</dbReference>
<dbReference type="InterPro" id="IPR024191">
    <property type="entry name" value="Peptidase_M61"/>
</dbReference>